<dbReference type="InterPro" id="IPR006671">
    <property type="entry name" value="Cyclin_N"/>
</dbReference>
<dbReference type="GO" id="GO:0000307">
    <property type="term" value="C:cyclin-dependent protein kinase holoenzyme complex"/>
    <property type="evidence" value="ECO:0007669"/>
    <property type="project" value="TreeGrafter"/>
</dbReference>
<dbReference type="InterPro" id="IPR013922">
    <property type="entry name" value="Cyclin_PHO80-like"/>
</dbReference>
<gene>
    <name evidence="3" type="ORF">MKK02DRAFT_38948</name>
</gene>
<evidence type="ECO:0000259" key="2">
    <source>
        <dbReference type="Pfam" id="PF00134"/>
    </source>
</evidence>
<accession>A0AA38LT15</accession>
<dbReference type="Proteomes" id="UP001164286">
    <property type="component" value="Unassembled WGS sequence"/>
</dbReference>
<dbReference type="AlphaFoldDB" id="A0AA38LT15"/>
<dbReference type="RefSeq" id="XP_052944052.1">
    <property type="nucleotide sequence ID" value="XM_053090367.1"/>
</dbReference>
<feature type="domain" description="Cyclin N-terminal" evidence="2">
    <location>
        <begin position="82"/>
        <end position="179"/>
    </location>
</feature>
<dbReference type="GO" id="GO:0005634">
    <property type="term" value="C:nucleus"/>
    <property type="evidence" value="ECO:0007669"/>
    <property type="project" value="TreeGrafter"/>
</dbReference>
<dbReference type="GO" id="GO:0019901">
    <property type="term" value="F:protein kinase binding"/>
    <property type="evidence" value="ECO:0007669"/>
    <property type="project" value="InterPro"/>
</dbReference>
<protein>
    <recommendedName>
        <fullName evidence="2">Cyclin N-terminal domain-containing protein</fullName>
    </recommendedName>
</protein>
<feature type="region of interest" description="Disordered" evidence="1">
    <location>
        <begin position="245"/>
        <end position="269"/>
    </location>
</feature>
<dbReference type="PANTHER" id="PTHR15615">
    <property type="match status" value="1"/>
</dbReference>
<evidence type="ECO:0000313" key="3">
    <source>
        <dbReference type="EMBL" id="KAI9634275.1"/>
    </source>
</evidence>
<reference evidence="3" key="1">
    <citation type="journal article" date="2022" name="G3 (Bethesda)">
        <title>High quality genome of the basidiomycete yeast Dioszegia hungarica PDD-24b-2 isolated from cloud water.</title>
        <authorList>
            <person name="Jarrige D."/>
            <person name="Haridas S."/>
            <person name="Bleykasten-Grosshans C."/>
            <person name="Joly M."/>
            <person name="Nadalig T."/>
            <person name="Sancelme M."/>
            <person name="Vuilleumier S."/>
            <person name="Grigoriev I.V."/>
            <person name="Amato P."/>
            <person name="Bringel F."/>
        </authorList>
    </citation>
    <scope>NUCLEOTIDE SEQUENCE</scope>
    <source>
        <strain evidence="3">PDD-24b-2</strain>
    </source>
</reference>
<evidence type="ECO:0000313" key="4">
    <source>
        <dbReference type="Proteomes" id="UP001164286"/>
    </source>
</evidence>
<dbReference type="PANTHER" id="PTHR15615:SF10">
    <property type="entry name" value="PHO85 CYCLIN-2-RELATED"/>
    <property type="match status" value="1"/>
</dbReference>
<dbReference type="Pfam" id="PF00134">
    <property type="entry name" value="Cyclin_N"/>
    <property type="match status" value="1"/>
</dbReference>
<name>A0AA38LT15_9TREE</name>
<keyword evidence="4" id="KW-1185">Reference proteome</keyword>
<proteinExistence type="predicted"/>
<dbReference type="EMBL" id="JAKWFO010000008">
    <property type="protein sequence ID" value="KAI9634275.1"/>
    <property type="molecule type" value="Genomic_DNA"/>
</dbReference>
<evidence type="ECO:0000256" key="1">
    <source>
        <dbReference type="SAM" id="MobiDB-lite"/>
    </source>
</evidence>
<dbReference type="Gene3D" id="1.10.472.10">
    <property type="entry name" value="Cyclin-like"/>
    <property type="match status" value="1"/>
</dbReference>
<dbReference type="InterPro" id="IPR036915">
    <property type="entry name" value="Cyclin-like_sf"/>
</dbReference>
<comment type="caution">
    <text evidence="3">The sequence shown here is derived from an EMBL/GenBank/DDBJ whole genome shotgun (WGS) entry which is preliminary data.</text>
</comment>
<dbReference type="GO" id="GO:0016538">
    <property type="term" value="F:cyclin-dependent protein serine/threonine kinase regulator activity"/>
    <property type="evidence" value="ECO:0007669"/>
    <property type="project" value="TreeGrafter"/>
</dbReference>
<sequence length="421" mass="46047">MSRRDPTHPASLLPLSSHNRQLVHSLKNRVPASFFDFVADATSSVIRISNDDDLNTPPLTPSSDVGSDKWWETAEEGDELPELSDYIRGLAAQSNVQMPTLSVTLVYLNRLKSKLPTVATGMTCTRHRVFLAVLICAAKYLNDSSPKNMHWQKYGRFFASAEVNLMEKQLLYLLDYNLRVTEEDLCAQLGPFWREQQAPLPTSISTPIIATPSLHNLRRASEQELSSPSTTPLKVSVNAMRKSTFQPHPTCISPESPAGPSRWSSRYGNNLDAVSPNALPSRRSTSLAVSDASPYHLASPSRRPSHLSITPSSYFHQLHLDAPTPGLARRDSMDSQTSAASSLEDAPGTLVTSTSTGQLAVSHLGLPRKASYNAHPGAIYMVKADEESPLPSPTGLLKKLAQRHSTSLRSIRQAGSKAGYI</sequence>
<dbReference type="CDD" id="cd20557">
    <property type="entry name" value="CYCLIN_ScPCL1-like"/>
    <property type="match status" value="1"/>
</dbReference>
<dbReference type="SUPFAM" id="SSF47954">
    <property type="entry name" value="Cyclin-like"/>
    <property type="match status" value="1"/>
</dbReference>
<dbReference type="GeneID" id="77729572"/>
<feature type="region of interest" description="Disordered" evidence="1">
    <location>
        <begin position="323"/>
        <end position="351"/>
    </location>
</feature>
<organism evidence="3 4">
    <name type="scientific">Dioszegia hungarica</name>
    <dbReference type="NCBI Taxonomy" id="4972"/>
    <lineage>
        <taxon>Eukaryota</taxon>
        <taxon>Fungi</taxon>
        <taxon>Dikarya</taxon>
        <taxon>Basidiomycota</taxon>
        <taxon>Agaricomycotina</taxon>
        <taxon>Tremellomycetes</taxon>
        <taxon>Tremellales</taxon>
        <taxon>Bulleribasidiaceae</taxon>
        <taxon>Dioszegia</taxon>
    </lineage>
</organism>